<proteinExistence type="inferred from homology"/>
<evidence type="ECO:0000313" key="6">
    <source>
        <dbReference type="Proteomes" id="UP000199371"/>
    </source>
</evidence>
<name>A0A1H6MDL3_9GAMM</name>
<dbReference type="InterPro" id="IPR011703">
    <property type="entry name" value="ATPase_AAA-3"/>
</dbReference>
<dbReference type="EMBL" id="FNXF01000009">
    <property type="protein sequence ID" value="SEH97089.1"/>
    <property type="molecule type" value="Genomic_DNA"/>
</dbReference>
<sequence length="302" mass="33379">MLTQLHNVEQSLNQVILGKSSQIRLALCCLLAEGHLLLEDLPGMGKTTLAHALANSLGLSYRRVQFTSDLLPGDLVGMSIYDARSQQFRFQAGPVFSQVLLADEINRASPKTQSALLEAMEEKQVSVDGETRALPTPFFVIATQNPLFHAGTSALPESQLDRFMFRLSLGFPDHQAEHQLLQRDSSTSRLELLTEQLNTEQLRALQQQVPKVAASDALIDYLLALVNSSRHRSDMLPLSPRASKAILRAAKAFALINQRDYVTAADVQQVFPYVAEHRLAPSSDAQESRLSQLLLLQTPCPI</sequence>
<gene>
    <name evidence="5" type="ORF">SAMN05660691_02494</name>
</gene>
<dbReference type="Gene3D" id="3.40.50.300">
    <property type="entry name" value="P-loop containing nucleotide triphosphate hydrolases"/>
    <property type="match status" value="1"/>
</dbReference>
<feature type="domain" description="AAA+ ATPase" evidence="4">
    <location>
        <begin position="32"/>
        <end position="173"/>
    </location>
</feature>
<dbReference type="GO" id="GO:0016887">
    <property type="term" value="F:ATP hydrolysis activity"/>
    <property type="evidence" value="ECO:0007669"/>
    <property type="project" value="InterPro"/>
</dbReference>
<keyword evidence="1" id="KW-0547">Nucleotide-binding</keyword>
<dbReference type="SMART" id="SM00382">
    <property type="entry name" value="AAA"/>
    <property type="match status" value="1"/>
</dbReference>
<comment type="similarity">
    <text evidence="3">Belongs to the MoxR family.</text>
</comment>
<dbReference type="Proteomes" id="UP000199371">
    <property type="component" value="Unassembled WGS sequence"/>
</dbReference>
<dbReference type="SUPFAM" id="SSF52540">
    <property type="entry name" value="P-loop containing nucleoside triphosphate hydrolases"/>
    <property type="match status" value="1"/>
</dbReference>
<dbReference type="InterPro" id="IPR041628">
    <property type="entry name" value="ChlI/MoxR_AAA_lid"/>
</dbReference>
<dbReference type="Pfam" id="PF17863">
    <property type="entry name" value="AAA_lid_2"/>
    <property type="match status" value="1"/>
</dbReference>
<accession>A0A1H6MDL3</accession>
<dbReference type="InterPro" id="IPR050764">
    <property type="entry name" value="CbbQ/NirQ/NorQ/GpvN"/>
</dbReference>
<dbReference type="FunFam" id="3.40.50.300:FF:000640">
    <property type="entry name" value="MoxR family ATPase"/>
    <property type="match status" value="1"/>
</dbReference>
<dbReference type="InterPro" id="IPR003593">
    <property type="entry name" value="AAA+_ATPase"/>
</dbReference>
<keyword evidence="6" id="KW-1185">Reference proteome</keyword>
<evidence type="ECO:0000256" key="2">
    <source>
        <dbReference type="ARBA" id="ARBA00022840"/>
    </source>
</evidence>
<dbReference type="RefSeq" id="WP_092793766.1">
    <property type="nucleotide sequence ID" value="NZ_FNXF01000009.1"/>
</dbReference>
<dbReference type="STRING" id="173990.SAMN05660691_02494"/>
<dbReference type="OrthoDB" id="9808397at2"/>
<reference evidence="6" key="1">
    <citation type="submission" date="2016-10" db="EMBL/GenBank/DDBJ databases">
        <authorList>
            <person name="Varghese N."/>
            <person name="Submissions S."/>
        </authorList>
    </citation>
    <scope>NUCLEOTIDE SEQUENCE [LARGE SCALE GENOMIC DNA]</scope>
    <source>
        <strain evidence="6">DSM 17616</strain>
    </source>
</reference>
<protein>
    <submittedName>
        <fullName evidence="5">MoxR-like ATPase</fullName>
    </submittedName>
</protein>
<dbReference type="PIRSF" id="PIRSF002849">
    <property type="entry name" value="AAA_ATPase_chaperone_MoxR_prd"/>
    <property type="match status" value="1"/>
</dbReference>
<evidence type="ECO:0000259" key="4">
    <source>
        <dbReference type="SMART" id="SM00382"/>
    </source>
</evidence>
<evidence type="ECO:0000256" key="1">
    <source>
        <dbReference type="ARBA" id="ARBA00022741"/>
    </source>
</evidence>
<evidence type="ECO:0000313" key="5">
    <source>
        <dbReference type="EMBL" id="SEH97089.1"/>
    </source>
</evidence>
<dbReference type="Gene3D" id="1.10.8.80">
    <property type="entry name" value="Magnesium chelatase subunit I, C-Terminal domain"/>
    <property type="match status" value="1"/>
</dbReference>
<dbReference type="GO" id="GO:0005524">
    <property type="term" value="F:ATP binding"/>
    <property type="evidence" value="ECO:0007669"/>
    <property type="project" value="UniProtKB-KW"/>
</dbReference>
<evidence type="ECO:0000256" key="3">
    <source>
        <dbReference type="ARBA" id="ARBA00061607"/>
    </source>
</evidence>
<dbReference type="CDD" id="cd00009">
    <property type="entry name" value="AAA"/>
    <property type="match status" value="1"/>
</dbReference>
<dbReference type="AlphaFoldDB" id="A0A1H6MDL3"/>
<dbReference type="InterPro" id="IPR027417">
    <property type="entry name" value="P-loop_NTPase"/>
</dbReference>
<keyword evidence="2" id="KW-0067">ATP-binding</keyword>
<dbReference type="PANTHER" id="PTHR42759">
    <property type="entry name" value="MOXR FAMILY PROTEIN"/>
    <property type="match status" value="1"/>
</dbReference>
<dbReference type="Pfam" id="PF07726">
    <property type="entry name" value="AAA_3"/>
    <property type="match status" value="1"/>
</dbReference>
<dbReference type="PANTHER" id="PTHR42759:SF5">
    <property type="entry name" value="METHANOL DEHYDROGENASE REGULATOR"/>
    <property type="match status" value="1"/>
</dbReference>
<organism evidence="5 6">
    <name type="scientific">Rheinheimera pacifica</name>
    <dbReference type="NCBI Taxonomy" id="173990"/>
    <lineage>
        <taxon>Bacteria</taxon>
        <taxon>Pseudomonadati</taxon>
        <taxon>Pseudomonadota</taxon>
        <taxon>Gammaproteobacteria</taxon>
        <taxon>Chromatiales</taxon>
        <taxon>Chromatiaceae</taxon>
        <taxon>Rheinheimera</taxon>
    </lineage>
</organism>